<dbReference type="Proteomes" id="UP000502831">
    <property type="component" value="Chromosome"/>
</dbReference>
<protein>
    <submittedName>
        <fullName evidence="2">Uncharacterized protein</fullName>
    </submittedName>
</protein>
<gene>
    <name evidence="2" type="ORF">FA584_00520</name>
</gene>
<organism evidence="2 3">
    <name type="scientific">Sulfurospirillum diekertiae</name>
    <dbReference type="NCBI Taxonomy" id="1854492"/>
    <lineage>
        <taxon>Bacteria</taxon>
        <taxon>Pseudomonadati</taxon>
        <taxon>Campylobacterota</taxon>
        <taxon>Epsilonproteobacteria</taxon>
        <taxon>Campylobacterales</taxon>
        <taxon>Sulfurospirillaceae</taxon>
        <taxon>Sulfurospirillum</taxon>
    </lineage>
</organism>
<dbReference type="EMBL" id="CP039734">
    <property type="protein sequence ID" value="QIR74780.1"/>
    <property type="molecule type" value="Genomic_DNA"/>
</dbReference>
<evidence type="ECO:0000313" key="3">
    <source>
        <dbReference type="Proteomes" id="UP000502831"/>
    </source>
</evidence>
<evidence type="ECO:0000256" key="1">
    <source>
        <dbReference type="SAM" id="Coils"/>
    </source>
</evidence>
<reference evidence="2 3" key="1">
    <citation type="journal article" date="2017" name="Environ. Sci. Technol.">
        <title>Organohalide Respiration with Chlorinated Ethenes under Low pH Conditions.</title>
        <authorList>
            <person name="Yang Y."/>
            <person name="Capiro N.L."/>
            <person name="Marcet T.F."/>
            <person name="Yan J."/>
            <person name="Pennell K.D."/>
            <person name="Loffler F.E."/>
        </authorList>
    </citation>
    <scope>NUCLEOTIDE SEQUENCE [LARGE SCALE GENOMIC DNA]</scope>
    <source>
        <strain evidence="2 3">ACSDCE</strain>
    </source>
</reference>
<keyword evidence="1" id="KW-0175">Coiled coil</keyword>
<proteinExistence type="predicted"/>
<sequence>MKEWFKHLHVKLKDAEDNATKATNKKVEELKAQLATIEKNRVSEDSKMVGLKDELRRKEIEYLDALKEKDKEIKAKEATILATKEGMKKIEGLKASTDENLTKFKEESKQKELQHLEATKALQNEIKAKESQLAASSKEETLKSIALDKELKAKEAQLLASKDEMKKLEAQRVATEDKLAKLKEESKQQQLQNLEATKALQADLKAKESQIASFNKEETLKSIALEKELKAKEATIVANKENYKKTETLKASLEENITKLKEEFKQKELQYLEAAKALQADIKAKETQLGASKKDETLKIIALEKELKQKEGVLAQQQDDFTKRIASNEQTIKTLNEKIKLLETATPKTAVATKTSAPTSSKGHKPIMVDKVTCTDMGTGVNAISETCKKEVQTFLAKYDSSYFFEVAPIVDNGGFASLKLIKNKKVGVEDTEIDRISGLANIGLGKARAKAGGELVETYVGEGAKISYALSNIEQDKARGFQIRVYQ</sequence>
<dbReference type="RefSeq" id="WP_167749003.1">
    <property type="nucleotide sequence ID" value="NZ_CP039734.2"/>
</dbReference>
<evidence type="ECO:0000313" key="2">
    <source>
        <dbReference type="EMBL" id="QIR74780.1"/>
    </source>
</evidence>
<accession>A0AA92FFE0</accession>
<name>A0AA92FFE0_9BACT</name>
<dbReference type="AlphaFoldDB" id="A0AA92FFE0"/>
<feature type="coiled-coil region" evidence="1">
    <location>
        <begin position="12"/>
        <end position="68"/>
    </location>
</feature>
<feature type="coiled-coil region" evidence="1">
    <location>
        <begin position="119"/>
        <end position="345"/>
    </location>
</feature>